<evidence type="ECO:0000313" key="2">
    <source>
        <dbReference type="Proteomes" id="UP001274830"/>
    </source>
</evidence>
<organism evidence="1 2">
    <name type="scientific">Recurvomyces mirabilis</name>
    <dbReference type="NCBI Taxonomy" id="574656"/>
    <lineage>
        <taxon>Eukaryota</taxon>
        <taxon>Fungi</taxon>
        <taxon>Dikarya</taxon>
        <taxon>Ascomycota</taxon>
        <taxon>Pezizomycotina</taxon>
        <taxon>Dothideomycetes</taxon>
        <taxon>Dothideomycetidae</taxon>
        <taxon>Mycosphaerellales</taxon>
        <taxon>Teratosphaeriaceae</taxon>
        <taxon>Recurvomyces</taxon>
    </lineage>
</organism>
<gene>
    <name evidence="1" type="ORF">LTR78_010657</name>
</gene>
<accession>A0AAE0WEZ6</accession>
<dbReference type="Proteomes" id="UP001274830">
    <property type="component" value="Unassembled WGS sequence"/>
</dbReference>
<dbReference type="EMBL" id="JAUTXT010000083">
    <property type="protein sequence ID" value="KAK3669471.1"/>
    <property type="molecule type" value="Genomic_DNA"/>
</dbReference>
<evidence type="ECO:0000313" key="1">
    <source>
        <dbReference type="EMBL" id="KAK3669471.1"/>
    </source>
</evidence>
<protein>
    <submittedName>
        <fullName evidence="1">Uncharacterized protein</fullName>
    </submittedName>
</protein>
<dbReference type="AlphaFoldDB" id="A0AAE0WEZ6"/>
<proteinExistence type="predicted"/>
<comment type="caution">
    <text evidence="1">The sequence shown here is derived from an EMBL/GenBank/DDBJ whole genome shotgun (WGS) entry which is preliminary data.</text>
</comment>
<sequence length="163" mass="18691">MFTDNKPTCVGNFGFYQKDTIRANIGSSYHLAAQRTLSLPRKLQQHTCRYDAKCVRSFLAYHTPTWERFVPTLWDSVACSLDVDDVNLQALRGPSKALVIASASRYIERLEMRDVQTTAFLKSLKQQINGLQKLVRWDDYLVQQDSQLLPMFAQEDPCAVISR</sequence>
<keyword evidence="2" id="KW-1185">Reference proteome</keyword>
<name>A0AAE0WEZ6_9PEZI</name>
<reference evidence="1" key="1">
    <citation type="submission" date="2023-07" db="EMBL/GenBank/DDBJ databases">
        <title>Black Yeasts Isolated from many extreme environments.</title>
        <authorList>
            <person name="Coleine C."/>
            <person name="Stajich J.E."/>
            <person name="Selbmann L."/>
        </authorList>
    </citation>
    <scope>NUCLEOTIDE SEQUENCE</scope>
    <source>
        <strain evidence="1">CCFEE 5485</strain>
    </source>
</reference>